<protein>
    <recommendedName>
        <fullName evidence="2">NAD-dependent epimerase/dehydratase domain-containing protein</fullName>
    </recommendedName>
</protein>
<gene>
    <name evidence="3" type="ORF">DB88DRAFT_508615</name>
</gene>
<dbReference type="PANTHER" id="PTHR12126">
    <property type="entry name" value="NADH-UBIQUINONE OXIDOREDUCTASE 39 KDA SUBUNIT-RELATED"/>
    <property type="match status" value="1"/>
</dbReference>
<evidence type="ECO:0000259" key="2">
    <source>
        <dbReference type="Pfam" id="PF01370"/>
    </source>
</evidence>
<dbReference type="InterPro" id="IPR036291">
    <property type="entry name" value="NAD(P)-bd_dom_sf"/>
</dbReference>
<dbReference type="AlphaFoldDB" id="A0AAD9FUJ4"/>
<dbReference type="InterPro" id="IPR001509">
    <property type="entry name" value="Epimerase_deHydtase"/>
</dbReference>
<keyword evidence="4" id="KW-1185">Reference proteome</keyword>
<dbReference type="CDD" id="cd05271">
    <property type="entry name" value="NDUFA9_like_SDR_a"/>
    <property type="match status" value="1"/>
</dbReference>
<comment type="caution">
    <text evidence="3">The sequence shown here is derived from an EMBL/GenBank/DDBJ whole genome shotgun (WGS) entry which is preliminary data.</text>
</comment>
<dbReference type="PANTHER" id="PTHR12126:SF11">
    <property type="entry name" value="NADH DEHYDROGENASE [UBIQUINONE] 1 ALPHA SUBCOMPLEX SUBUNIT 9, MITOCHONDRIAL"/>
    <property type="match status" value="1"/>
</dbReference>
<dbReference type="EMBL" id="JAODAN010000002">
    <property type="protein sequence ID" value="KAK1926520.1"/>
    <property type="molecule type" value="Genomic_DNA"/>
</dbReference>
<reference evidence="3" key="1">
    <citation type="submission" date="2023-02" db="EMBL/GenBank/DDBJ databases">
        <title>Identification and recombinant expression of a fungal hydrolase from Papiliotrema laurentii that hydrolyzes apple cutin and clears colloidal polyester polyurethane.</title>
        <authorList>
            <consortium name="DOE Joint Genome Institute"/>
            <person name="Roman V.A."/>
            <person name="Bojanowski C."/>
            <person name="Crable B.R."/>
            <person name="Wagner D.N."/>
            <person name="Hung C.S."/>
            <person name="Nadeau L.J."/>
            <person name="Schratz L."/>
            <person name="Haridas S."/>
            <person name="Pangilinan J."/>
            <person name="Lipzen A."/>
            <person name="Na H."/>
            <person name="Yan M."/>
            <person name="Ng V."/>
            <person name="Grigoriev I.V."/>
            <person name="Spatafora J.W."/>
            <person name="Barlow D."/>
            <person name="Biffinger J."/>
            <person name="Kelley-Loughnane N."/>
            <person name="Varaljay V.A."/>
            <person name="Crookes-Goodson W.J."/>
        </authorList>
    </citation>
    <scope>NUCLEOTIDE SEQUENCE</scope>
    <source>
        <strain evidence="3">5307AH</strain>
    </source>
</reference>
<dbReference type="GO" id="GO:0044877">
    <property type="term" value="F:protein-containing complex binding"/>
    <property type="evidence" value="ECO:0007669"/>
    <property type="project" value="TreeGrafter"/>
</dbReference>
<dbReference type="Proteomes" id="UP001182556">
    <property type="component" value="Unassembled WGS sequence"/>
</dbReference>
<dbReference type="InterPro" id="IPR051207">
    <property type="entry name" value="ComplexI_NDUFA9_subunit"/>
</dbReference>
<dbReference type="SUPFAM" id="SSF51735">
    <property type="entry name" value="NAD(P)-binding Rossmann-fold domains"/>
    <property type="match status" value="1"/>
</dbReference>
<dbReference type="GO" id="GO:0005739">
    <property type="term" value="C:mitochondrion"/>
    <property type="evidence" value="ECO:0007669"/>
    <property type="project" value="TreeGrafter"/>
</dbReference>
<feature type="compositionally biased region" description="Basic and acidic residues" evidence="1">
    <location>
        <begin position="25"/>
        <end position="37"/>
    </location>
</feature>
<feature type="domain" description="NAD-dependent epimerase/dehydratase" evidence="2">
    <location>
        <begin position="62"/>
        <end position="259"/>
    </location>
</feature>
<sequence>MASLRISPALRSVGPSRAARASRRSAHDLVIQHRPDTKQAPSPVFKRGPPAGGRSAVSGHTVTVFGCTGFLGRYVVSKLAKAGTQVIVPYRDEDSKRFLRVMGDLGQIVPLEWDARNADQIHECVRHSDTVYNLVGRDWETRNFKYHDVNVKAAKLIAEVSAQSNVPRLIHVSHLNAAADSPSELYRTKWEGERAVRDAFPEATIVRPGHLFGPEDWLLNDIAQWPIKYKLNHGNTRVMPVHVMDVAEALTTMLTAPVTSTASTFVLPGPEAYTFQELLNLVEFFTMRKTPNFPTIPRPAMELIAKVLNKAIWWPTVSPDEITRKYLDDLGVDAHTYRAEAGRPSGWAAEEAPEPFVGVDGEPVKGFAELDISPDLIEEHAQKYLRRFRSSATYDVPLETGHFKPTKKYHVVP</sequence>
<feature type="region of interest" description="Disordered" evidence="1">
    <location>
        <begin position="13"/>
        <end position="55"/>
    </location>
</feature>
<evidence type="ECO:0000313" key="3">
    <source>
        <dbReference type="EMBL" id="KAK1926520.1"/>
    </source>
</evidence>
<organism evidence="3 4">
    <name type="scientific">Papiliotrema laurentii</name>
    <name type="common">Cryptococcus laurentii</name>
    <dbReference type="NCBI Taxonomy" id="5418"/>
    <lineage>
        <taxon>Eukaryota</taxon>
        <taxon>Fungi</taxon>
        <taxon>Dikarya</taxon>
        <taxon>Basidiomycota</taxon>
        <taxon>Agaricomycotina</taxon>
        <taxon>Tremellomycetes</taxon>
        <taxon>Tremellales</taxon>
        <taxon>Rhynchogastremaceae</taxon>
        <taxon>Papiliotrema</taxon>
    </lineage>
</organism>
<proteinExistence type="predicted"/>
<evidence type="ECO:0000256" key="1">
    <source>
        <dbReference type="SAM" id="MobiDB-lite"/>
    </source>
</evidence>
<dbReference type="Pfam" id="PF01370">
    <property type="entry name" value="Epimerase"/>
    <property type="match status" value="1"/>
</dbReference>
<accession>A0AAD9FUJ4</accession>
<dbReference type="Gene3D" id="3.40.50.720">
    <property type="entry name" value="NAD(P)-binding Rossmann-like Domain"/>
    <property type="match status" value="1"/>
</dbReference>
<evidence type="ECO:0000313" key="4">
    <source>
        <dbReference type="Proteomes" id="UP001182556"/>
    </source>
</evidence>
<name>A0AAD9FUJ4_PAPLA</name>